<protein>
    <recommendedName>
        <fullName evidence="2">Retrovirus-related Pol polyprotein from transposon TNT 1-94</fullName>
    </recommendedName>
</protein>
<dbReference type="AlphaFoldDB" id="A0A6L2MXU4"/>
<name>A0A6L2MXU4_TANCI</name>
<comment type="caution">
    <text evidence="1">The sequence shown here is derived from an EMBL/GenBank/DDBJ whole genome shotgun (WGS) entry which is preliminary data.</text>
</comment>
<proteinExistence type="predicted"/>
<sequence>MLEKGSCVSWTIRFRRYIDRNKDPRKFIKHSIDIGPYQFKTILDTKNTQENIETEDHLTSDDLKQYEAEIEAMNLILLSIPNDIYNFVDACENAKDMWDLCREQMLLAKKDEAGIILINEHDVFLLADASEVNEFEELNATFNKHEDEYLDDIIDLKGKFKANETWLSI</sequence>
<reference evidence="1" key="1">
    <citation type="journal article" date="2019" name="Sci. Rep.">
        <title>Draft genome of Tanacetum cinerariifolium, the natural source of mosquito coil.</title>
        <authorList>
            <person name="Yamashiro T."/>
            <person name="Shiraishi A."/>
            <person name="Satake H."/>
            <person name="Nakayama K."/>
        </authorList>
    </citation>
    <scope>NUCLEOTIDE SEQUENCE</scope>
</reference>
<dbReference type="EMBL" id="BKCJ010007513">
    <property type="protein sequence ID" value="GEU77632.1"/>
    <property type="molecule type" value="Genomic_DNA"/>
</dbReference>
<gene>
    <name evidence="1" type="ORF">Tci_049610</name>
</gene>
<accession>A0A6L2MXU4</accession>
<organism evidence="1">
    <name type="scientific">Tanacetum cinerariifolium</name>
    <name type="common">Dalmatian daisy</name>
    <name type="synonym">Chrysanthemum cinerariifolium</name>
    <dbReference type="NCBI Taxonomy" id="118510"/>
    <lineage>
        <taxon>Eukaryota</taxon>
        <taxon>Viridiplantae</taxon>
        <taxon>Streptophyta</taxon>
        <taxon>Embryophyta</taxon>
        <taxon>Tracheophyta</taxon>
        <taxon>Spermatophyta</taxon>
        <taxon>Magnoliopsida</taxon>
        <taxon>eudicotyledons</taxon>
        <taxon>Gunneridae</taxon>
        <taxon>Pentapetalae</taxon>
        <taxon>asterids</taxon>
        <taxon>campanulids</taxon>
        <taxon>Asterales</taxon>
        <taxon>Asteraceae</taxon>
        <taxon>Asteroideae</taxon>
        <taxon>Anthemideae</taxon>
        <taxon>Anthemidinae</taxon>
        <taxon>Tanacetum</taxon>
    </lineage>
</organism>
<evidence type="ECO:0008006" key="2">
    <source>
        <dbReference type="Google" id="ProtNLM"/>
    </source>
</evidence>
<evidence type="ECO:0000313" key="1">
    <source>
        <dbReference type="EMBL" id="GEU77632.1"/>
    </source>
</evidence>